<organism evidence="3 4">
    <name type="scientific">Pseudocercospora musae</name>
    <dbReference type="NCBI Taxonomy" id="113226"/>
    <lineage>
        <taxon>Eukaryota</taxon>
        <taxon>Fungi</taxon>
        <taxon>Dikarya</taxon>
        <taxon>Ascomycota</taxon>
        <taxon>Pezizomycotina</taxon>
        <taxon>Dothideomycetes</taxon>
        <taxon>Dothideomycetidae</taxon>
        <taxon>Mycosphaerellales</taxon>
        <taxon>Mycosphaerellaceae</taxon>
        <taxon>Pseudocercospora</taxon>
    </lineage>
</organism>
<dbReference type="OrthoDB" id="3565018at2759"/>
<dbReference type="EMBL" id="LFZO01000004">
    <property type="protein sequence ID" value="KXT18679.1"/>
    <property type="molecule type" value="Genomic_DNA"/>
</dbReference>
<keyword evidence="4" id="KW-1185">Reference proteome</keyword>
<feature type="region of interest" description="Disordered" evidence="1">
    <location>
        <begin position="139"/>
        <end position="172"/>
    </location>
</feature>
<dbReference type="Pfam" id="PF24476">
    <property type="entry name" value="DUF7580"/>
    <property type="match status" value="1"/>
</dbReference>
<dbReference type="PANTHER" id="PTHR35186">
    <property type="entry name" value="ANK_REP_REGION DOMAIN-CONTAINING PROTEIN"/>
    <property type="match status" value="1"/>
</dbReference>
<evidence type="ECO:0000313" key="3">
    <source>
        <dbReference type="EMBL" id="KXT18679.1"/>
    </source>
</evidence>
<dbReference type="Proteomes" id="UP000073492">
    <property type="component" value="Unassembled WGS sequence"/>
</dbReference>
<comment type="caution">
    <text evidence="3">The sequence shown here is derived from an EMBL/GenBank/DDBJ whole genome shotgun (WGS) entry which is preliminary data.</text>
</comment>
<name>A0A139IV95_9PEZI</name>
<evidence type="ECO:0000313" key="4">
    <source>
        <dbReference type="Proteomes" id="UP000073492"/>
    </source>
</evidence>
<sequence>MGKIFKGFKLALKKELYMDLLDNIRYDNAHLERLMGHMAALQPWRKARNTPYFESFRPAAIGIYQTLSQGLRASCMAPHHASICLNASPGGPLSTNEAPAERFGVFLHHDTGPKHRALSWSLEEAEIRLNHAVSALDQMSSGAVQKPEPTDLSPPTRKKSTVGFQGPREQANDHFKAHNPARAPQDTPQDSPKSLEIHDLCETMKTLRSAQHDLYWPEKRLFNEKAISGDSLASILAQTSASRTELSNGDAHRLAYSLAMGVLQFRDTPWLDSSWSTVTVTLVVLSEYPFVSKQLVTGSYPAGASSSLTRKVKAVIRNQMLLRLGITLIELCLQKPIRELRRAEDLEDGDDLADFYTADRLLQTGKIADRLGFK</sequence>
<evidence type="ECO:0000259" key="2">
    <source>
        <dbReference type="Pfam" id="PF24476"/>
    </source>
</evidence>
<gene>
    <name evidence="3" type="ORF">AC579_2721</name>
</gene>
<dbReference type="PANTHER" id="PTHR35186:SF4">
    <property type="entry name" value="PRION-INHIBITION AND PROPAGATION HELO DOMAIN-CONTAINING PROTEIN"/>
    <property type="match status" value="1"/>
</dbReference>
<dbReference type="STRING" id="113226.A0A139IV95"/>
<feature type="domain" description="DUF7580" evidence="2">
    <location>
        <begin position="194"/>
        <end position="346"/>
    </location>
</feature>
<dbReference type="AlphaFoldDB" id="A0A139IV95"/>
<proteinExistence type="predicted"/>
<dbReference type="InterPro" id="IPR056002">
    <property type="entry name" value="DUF7580"/>
</dbReference>
<evidence type="ECO:0000256" key="1">
    <source>
        <dbReference type="SAM" id="MobiDB-lite"/>
    </source>
</evidence>
<accession>A0A139IV95</accession>
<reference evidence="3 4" key="1">
    <citation type="submission" date="2015-07" db="EMBL/GenBank/DDBJ databases">
        <title>Comparative genomics of the Sigatoka disease complex on banana suggests a link between parallel evolutionary changes in Pseudocercospora fijiensis and Pseudocercospora eumusae and increased virulence on the banana host.</title>
        <authorList>
            <person name="Chang T.-C."/>
            <person name="Salvucci A."/>
            <person name="Crous P.W."/>
            <person name="Stergiopoulos I."/>
        </authorList>
    </citation>
    <scope>NUCLEOTIDE SEQUENCE [LARGE SCALE GENOMIC DNA]</scope>
    <source>
        <strain evidence="3 4">CBS 116634</strain>
    </source>
</reference>
<protein>
    <recommendedName>
        <fullName evidence="2">DUF7580 domain-containing protein</fullName>
    </recommendedName>
</protein>